<keyword evidence="3" id="KW-1185">Reference proteome</keyword>
<comment type="caution">
    <text evidence="2">The sequence shown here is derived from an EMBL/GenBank/DDBJ whole genome shotgun (WGS) entry which is preliminary data.</text>
</comment>
<accession>A0ABT3FLH1</accession>
<evidence type="ECO:0000313" key="3">
    <source>
        <dbReference type="Proteomes" id="UP001207930"/>
    </source>
</evidence>
<keyword evidence="1" id="KW-0812">Transmembrane</keyword>
<keyword evidence="1" id="KW-0472">Membrane</keyword>
<proteinExistence type="predicted"/>
<dbReference type="Proteomes" id="UP001207930">
    <property type="component" value="Unassembled WGS sequence"/>
</dbReference>
<dbReference type="RefSeq" id="WP_264500263.1">
    <property type="nucleotide sequence ID" value="NZ_JAPDDS010000003.1"/>
</dbReference>
<dbReference type="EMBL" id="JAPDDS010000003">
    <property type="protein sequence ID" value="MCW1884302.1"/>
    <property type="molecule type" value="Genomic_DNA"/>
</dbReference>
<sequence length="48" mass="5541">MNTERPAFFIRHPWIFVCFAFLLLITAWGALITVAVKHAPQQIEVNTK</sequence>
<feature type="transmembrane region" description="Helical" evidence="1">
    <location>
        <begin position="14"/>
        <end position="36"/>
    </location>
</feature>
<evidence type="ECO:0000313" key="2">
    <source>
        <dbReference type="EMBL" id="MCW1884302.1"/>
    </source>
</evidence>
<reference evidence="2 3" key="1">
    <citation type="submission" date="2022-10" db="EMBL/GenBank/DDBJ databases">
        <title>Luteolibacter flavescens strain MCCC 1K03193, whole genome shotgun sequencing project.</title>
        <authorList>
            <person name="Zhao G."/>
            <person name="Shen L."/>
        </authorList>
    </citation>
    <scope>NUCLEOTIDE SEQUENCE [LARGE SCALE GENOMIC DNA]</scope>
    <source>
        <strain evidence="2 3">MCCC 1K03193</strain>
    </source>
</reference>
<evidence type="ECO:0000256" key="1">
    <source>
        <dbReference type="SAM" id="Phobius"/>
    </source>
</evidence>
<name>A0ABT3FLH1_9BACT</name>
<gene>
    <name evidence="2" type="ORF">OKA04_06130</name>
</gene>
<keyword evidence="1" id="KW-1133">Transmembrane helix</keyword>
<protein>
    <submittedName>
        <fullName evidence="2">Uncharacterized protein</fullName>
    </submittedName>
</protein>
<organism evidence="2 3">
    <name type="scientific">Luteolibacter flavescens</name>
    <dbReference type="NCBI Taxonomy" id="1859460"/>
    <lineage>
        <taxon>Bacteria</taxon>
        <taxon>Pseudomonadati</taxon>
        <taxon>Verrucomicrobiota</taxon>
        <taxon>Verrucomicrobiia</taxon>
        <taxon>Verrucomicrobiales</taxon>
        <taxon>Verrucomicrobiaceae</taxon>
        <taxon>Luteolibacter</taxon>
    </lineage>
</organism>